<dbReference type="SMART" id="SM01407">
    <property type="entry name" value="NAC"/>
    <property type="match status" value="1"/>
</dbReference>
<dbReference type="InterPro" id="IPR039370">
    <property type="entry name" value="BTF3"/>
</dbReference>
<dbReference type="Pfam" id="PF01849">
    <property type="entry name" value="NAC"/>
    <property type="match status" value="1"/>
</dbReference>
<feature type="region of interest" description="Disordered" evidence="3">
    <location>
        <begin position="1"/>
        <end position="20"/>
    </location>
</feature>
<dbReference type="Gene3D" id="2.20.70.30">
    <property type="entry name" value="Nascent polypeptide-associated complex domain"/>
    <property type="match status" value="1"/>
</dbReference>
<evidence type="ECO:0000256" key="2">
    <source>
        <dbReference type="RuleBase" id="RU361272"/>
    </source>
</evidence>
<dbReference type="Ensembl" id="ENSGALT00010060637.1">
    <property type="protein sequence ID" value="ENSGALP00010037396.1"/>
    <property type="gene ID" value="ENSGALG00010024840.1"/>
</dbReference>
<feature type="domain" description="NAC-A/B" evidence="4">
    <location>
        <begin position="61"/>
        <end position="126"/>
    </location>
</feature>
<evidence type="ECO:0000313" key="6">
    <source>
        <dbReference type="Proteomes" id="UP000000539"/>
    </source>
</evidence>
<dbReference type="FunCoup" id="A0A8V1A2G6">
    <property type="interactions" value="3252"/>
</dbReference>
<evidence type="ECO:0000256" key="3">
    <source>
        <dbReference type="SAM" id="MobiDB-lite"/>
    </source>
</evidence>
<gene>
    <name evidence="5" type="primary">BTF3L4</name>
</gene>
<name>A0A8V1A2G6_CHICK</name>
<accession>A0A8V1A2G6</accession>
<proteinExistence type="inferred from homology"/>
<dbReference type="InterPro" id="IPR002715">
    <property type="entry name" value="Nas_poly-pep-assoc_cplx_dom"/>
</dbReference>
<dbReference type="PANTHER" id="PTHR10351">
    <property type="entry name" value="TRANSCRIPTION FACTOR BTF3 FAMILY MEMBER"/>
    <property type="match status" value="1"/>
</dbReference>
<reference evidence="5" key="2">
    <citation type="submission" date="2025-08" db="UniProtKB">
        <authorList>
            <consortium name="Ensembl"/>
        </authorList>
    </citation>
    <scope>IDENTIFICATION</scope>
    <source>
        <strain evidence="5">broiler</strain>
    </source>
</reference>
<evidence type="ECO:0000313" key="5">
    <source>
        <dbReference type="Ensembl" id="ENSGALP00010037396.1"/>
    </source>
</evidence>
<dbReference type="InterPro" id="IPR038187">
    <property type="entry name" value="NAC_A/B_dom_sf"/>
</dbReference>
<comment type="similarity">
    <text evidence="1 2">Belongs to the NAC-beta family.</text>
</comment>
<dbReference type="AlphaFoldDB" id="A0A8V1A2G6"/>
<dbReference type="OrthoDB" id="8033832at2759"/>
<protein>
    <recommendedName>
        <fullName evidence="2">Transcription factor BTF3</fullName>
    </recommendedName>
</protein>
<dbReference type="Proteomes" id="UP000000539">
    <property type="component" value="Chromosome 8"/>
</dbReference>
<keyword evidence="6" id="KW-1185">Reference proteome</keyword>
<feature type="region of interest" description="Disordered" evidence="3">
    <location>
        <begin position="152"/>
        <end position="173"/>
    </location>
</feature>
<evidence type="ECO:0000256" key="1">
    <source>
        <dbReference type="ARBA" id="ARBA00005296"/>
    </source>
</evidence>
<dbReference type="GeneTree" id="ENSGT00940000154296"/>
<dbReference type="FunFam" id="2.20.70.30:FF:000001">
    <property type="entry name" value="Transcription factor BTF3 homolog"/>
    <property type="match status" value="1"/>
</dbReference>
<evidence type="ECO:0000259" key="4">
    <source>
        <dbReference type="PROSITE" id="PS51151"/>
    </source>
</evidence>
<feature type="compositionally biased region" description="Polar residues" evidence="3">
    <location>
        <begin position="1"/>
        <end position="11"/>
    </location>
</feature>
<reference evidence="5" key="1">
    <citation type="submission" date="2020-11" db="EMBL/GenBank/DDBJ databases">
        <title>Gallus gallus (Chicken) genome, bGalGal1, GRCg7b, maternal haplotype autosomes + Z &amp; W.</title>
        <authorList>
            <person name="Warren W."/>
            <person name="Formenti G."/>
            <person name="Fedrigo O."/>
            <person name="Haase B."/>
            <person name="Mountcastle J."/>
            <person name="Balacco J."/>
            <person name="Tracey A."/>
            <person name="Schneider V."/>
            <person name="Okimoto R."/>
            <person name="Cheng H."/>
            <person name="Hawken R."/>
            <person name="Howe K."/>
            <person name="Jarvis E.D."/>
        </authorList>
    </citation>
    <scope>NUCLEOTIDE SEQUENCE [LARGE SCALE GENOMIC DNA]</scope>
    <source>
        <strain evidence="5">Broiler</strain>
    </source>
</reference>
<organism evidence="5 6">
    <name type="scientific">Gallus gallus</name>
    <name type="common">Chicken</name>
    <dbReference type="NCBI Taxonomy" id="9031"/>
    <lineage>
        <taxon>Eukaryota</taxon>
        <taxon>Metazoa</taxon>
        <taxon>Chordata</taxon>
        <taxon>Craniata</taxon>
        <taxon>Vertebrata</taxon>
        <taxon>Euteleostomi</taxon>
        <taxon>Archelosauria</taxon>
        <taxon>Archosauria</taxon>
        <taxon>Dinosauria</taxon>
        <taxon>Saurischia</taxon>
        <taxon>Theropoda</taxon>
        <taxon>Coelurosauria</taxon>
        <taxon>Aves</taxon>
        <taxon>Neognathae</taxon>
        <taxon>Galloanserae</taxon>
        <taxon>Galliformes</taxon>
        <taxon>Phasianidae</taxon>
        <taxon>Phasianinae</taxon>
        <taxon>Gallus</taxon>
    </lineage>
</organism>
<sequence>MGLLFGSSTSEDSGEPLPGLCAAQRHNAMNQEKLAKLQAQVRIGGKGTARRKKKVVHRTATADDKKLQSSLKKLAVNNIAGIEEVNMIKDDGTVIHFNNPKVQASLSANTFAITGHAEAKPITEMLPGILSQLGADSLTSLRKLAEQFPRQVLDSKAPKSEDIDEEDDDVPDHFADTEELHGFIQKHGGCSASQEVR</sequence>
<dbReference type="CDD" id="cd22055">
    <property type="entry name" value="NAC_BTF3"/>
    <property type="match status" value="1"/>
</dbReference>
<reference evidence="5" key="3">
    <citation type="submission" date="2025-09" db="UniProtKB">
        <authorList>
            <consortium name="Ensembl"/>
        </authorList>
    </citation>
    <scope>IDENTIFICATION</scope>
    <source>
        <strain evidence="5">broiler</strain>
    </source>
</reference>
<dbReference type="PROSITE" id="PS51151">
    <property type="entry name" value="NAC_AB"/>
    <property type="match status" value="1"/>
</dbReference>